<dbReference type="SUPFAM" id="SSF51206">
    <property type="entry name" value="cAMP-binding domain-like"/>
    <property type="match status" value="1"/>
</dbReference>
<evidence type="ECO:0000313" key="17">
    <source>
        <dbReference type="Proteomes" id="UP000319852"/>
    </source>
</evidence>
<evidence type="ECO:0000256" key="2">
    <source>
        <dbReference type="ARBA" id="ARBA00004141"/>
    </source>
</evidence>
<evidence type="ECO:0000256" key="14">
    <source>
        <dbReference type="SAM" id="Phobius"/>
    </source>
</evidence>
<evidence type="ECO:0000256" key="12">
    <source>
        <dbReference type="ARBA" id="ARBA00023136"/>
    </source>
</evidence>
<dbReference type="InterPro" id="IPR014710">
    <property type="entry name" value="RmlC-like_jellyroll"/>
</dbReference>
<evidence type="ECO:0000259" key="15">
    <source>
        <dbReference type="PROSITE" id="PS50042"/>
    </source>
</evidence>
<dbReference type="PANTHER" id="PTHR12101:SF17">
    <property type="entry name" value="BLOOD VESSEL EPICARDIAL SUBSTANCE"/>
    <property type="match status" value="1"/>
</dbReference>
<keyword evidence="6" id="KW-0217">Developmental protein</keyword>
<evidence type="ECO:0000256" key="3">
    <source>
        <dbReference type="ARBA" id="ARBA00004435"/>
    </source>
</evidence>
<dbReference type="Pfam" id="PF04831">
    <property type="entry name" value="POPDC1-3"/>
    <property type="match status" value="1"/>
</dbReference>
<comment type="similarity">
    <text evidence="4">Belongs to the popeye family.</text>
</comment>
<name>A0A517MR01_9BACT</name>
<keyword evidence="10" id="KW-0965">Cell junction</keyword>
<dbReference type="GO" id="GO:0005923">
    <property type="term" value="C:bicellular tight junction"/>
    <property type="evidence" value="ECO:0007669"/>
    <property type="project" value="UniProtKB-SubCell"/>
</dbReference>
<evidence type="ECO:0000256" key="6">
    <source>
        <dbReference type="ARBA" id="ARBA00022473"/>
    </source>
</evidence>
<protein>
    <submittedName>
        <fullName evidence="16">Cyclic nucleotide-binding domain protein</fullName>
    </submittedName>
</protein>
<comment type="subcellular location">
    <subcellularLocation>
        <location evidence="3">Cell junction</location>
        <location evidence="3">Tight junction</location>
    </subcellularLocation>
    <subcellularLocation>
        <location evidence="1">Lateral cell membrane</location>
    </subcellularLocation>
    <subcellularLocation>
        <location evidence="2">Membrane</location>
        <topology evidence="2">Multi-pass membrane protein</topology>
    </subcellularLocation>
</comment>
<feature type="transmembrane region" description="Helical" evidence="14">
    <location>
        <begin position="113"/>
        <end position="132"/>
    </location>
</feature>
<keyword evidence="5" id="KW-0796">Tight junction</keyword>
<reference evidence="16 17" key="1">
    <citation type="submission" date="2019-02" db="EMBL/GenBank/DDBJ databases">
        <title>Deep-cultivation of Planctomycetes and their phenomic and genomic characterization uncovers novel biology.</title>
        <authorList>
            <person name="Wiegand S."/>
            <person name="Jogler M."/>
            <person name="Boedeker C."/>
            <person name="Pinto D."/>
            <person name="Vollmers J."/>
            <person name="Rivas-Marin E."/>
            <person name="Kohn T."/>
            <person name="Peeters S.H."/>
            <person name="Heuer A."/>
            <person name="Rast P."/>
            <person name="Oberbeckmann S."/>
            <person name="Bunk B."/>
            <person name="Jeske O."/>
            <person name="Meyerdierks A."/>
            <person name="Storesund J.E."/>
            <person name="Kallscheuer N."/>
            <person name="Luecker S."/>
            <person name="Lage O.M."/>
            <person name="Pohl T."/>
            <person name="Merkel B.J."/>
            <person name="Hornburger P."/>
            <person name="Mueller R.-W."/>
            <person name="Bruemmer F."/>
            <person name="Labrenz M."/>
            <person name="Spormann A.M."/>
            <person name="Op den Camp H."/>
            <person name="Overmann J."/>
            <person name="Amann R."/>
            <person name="Jetten M.S.M."/>
            <person name="Mascher T."/>
            <person name="Medema M.H."/>
            <person name="Devos D.P."/>
            <person name="Kaster A.-K."/>
            <person name="Ovreas L."/>
            <person name="Rohde M."/>
            <person name="Galperin M.Y."/>
            <person name="Jogler C."/>
        </authorList>
    </citation>
    <scope>NUCLEOTIDE SEQUENCE [LARGE SCALE GENOMIC DNA]</scope>
    <source>
        <strain evidence="16 17">HG15A2</strain>
    </source>
</reference>
<evidence type="ECO:0000256" key="8">
    <source>
        <dbReference type="ARBA" id="ARBA00022692"/>
    </source>
</evidence>
<evidence type="ECO:0000256" key="9">
    <source>
        <dbReference type="ARBA" id="ARBA00022889"/>
    </source>
</evidence>
<dbReference type="KEGG" id="amob:HG15A2_05790"/>
<dbReference type="PANTHER" id="PTHR12101">
    <property type="entry name" value="POPEYE DOMAIN CONTAINING PROTEIN"/>
    <property type="match status" value="1"/>
</dbReference>
<feature type="transmembrane region" description="Helical" evidence="14">
    <location>
        <begin position="12"/>
        <end position="33"/>
    </location>
</feature>
<dbReference type="InterPro" id="IPR018490">
    <property type="entry name" value="cNMP-bd_dom_sf"/>
</dbReference>
<dbReference type="InterPro" id="IPR006916">
    <property type="entry name" value="POPDC1-3"/>
</dbReference>
<dbReference type="InterPro" id="IPR055272">
    <property type="entry name" value="POPDC1-3_dom"/>
</dbReference>
<evidence type="ECO:0000256" key="11">
    <source>
        <dbReference type="ARBA" id="ARBA00022989"/>
    </source>
</evidence>
<dbReference type="GO" id="GO:0030552">
    <property type="term" value="F:cAMP binding"/>
    <property type="evidence" value="ECO:0007669"/>
    <property type="project" value="TreeGrafter"/>
</dbReference>
<gene>
    <name evidence="16" type="ORF">HG15A2_05790</name>
</gene>
<dbReference type="GO" id="GO:0007155">
    <property type="term" value="P:cell adhesion"/>
    <property type="evidence" value="ECO:0007669"/>
    <property type="project" value="UniProtKB-KW"/>
</dbReference>
<dbReference type="Gene3D" id="2.60.120.10">
    <property type="entry name" value="Jelly Rolls"/>
    <property type="match status" value="1"/>
</dbReference>
<feature type="domain" description="Cyclic nucleotide-binding" evidence="15">
    <location>
        <begin position="150"/>
        <end position="248"/>
    </location>
</feature>
<feature type="transmembrane region" description="Helical" evidence="14">
    <location>
        <begin position="84"/>
        <end position="101"/>
    </location>
</feature>
<keyword evidence="11 14" id="KW-1133">Transmembrane helix</keyword>
<dbReference type="EMBL" id="CP036263">
    <property type="protein sequence ID" value="QDS97318.1"/>
    <property type="molecule type" value="Genomic_DNA"/>
</dbReference>
<dbReference type="InterPro" id="IPR000595">
    <property type="entry name" value="cNMP-bd_dom"/>
</dbReference>
<keyword evidence="7" id="KW-1003">Cell membrane</keyword>
<keyword evidence="17" id="KW-1185">Reference proteome</keyword>
<evidence type="ECO:0000256" key="10">
    <source>
        <dbReference type="ARBA" id="ARBA00022949"/>
    </source>
</evidence>
<dbReference type="AlphaFoldDB" id="A0A517MR01"/>
<dbReference type="CDD" id="cd00038">
    <property type="entry name" value="CAP_ED"/>
    <property type="match status" value="1"/>
</dbReference>
<proteinExistence type="inferred from homology"/>
<dbReference type="PROSITE" id="PS50042">
    <property type="entry name" value="CNMP_BINDING_3"/>
    <property type="match status" value="1"/>
</dbReference>
<keyword evidence="13" id="KW-0325">Glycoprotein</keyword>
<evidence type="ECO:0000313" key="16">
    <source>
        <dbReference type="EMBL" id="QDS97318.1"/>
    </source>
</evidence>
<evidence type="ECO:0000256" key="1">
    <source>
        <dbReference type="ARBA" id="ARBA00004124"/>
    </source>
</evidence>
<dbReference type="GO" id="GO:0016328">
    <property type="term" value="C:lateral plasma membrane"/>
    <property type="evidence" value="ECO:0007669"/>
    <property type="project" value="UniProtKB-SubCell"/>
</dbReference>
<sequence length="283" mass="31924">MNKTWARRAEPSILAILLILSITCLVNLAGITLGRHFCYYCRLSVLFSVGPLVLGFGSLMHWSLYGFHFGNILYLVAYLVRDILWLRIVTIAAIAAMLPYYYCCHSSPQYQPIAWCSLFVAVNLVQIGLLIWERRPVFVGERELQIYREVFNSLSAREFVKLLSVADWKQVASEAKLLSQNESVDALMLIARGTGGVQIDGRHVADIRVNQFLGEMAFLTGAPASADVIAQTELQVLSWPLDKLRDFLVEYPQIHFKLRGVLGTDLVEKLRQRGHADAHPSLM</sequence>
<organism evidence="16 17">
    <name type="scientific">Adhaeretor mobilis</name>
    <dbReference type="NCBI Taxonomy" id="1930276"/>
    <lineage>
        <taxon>Bacteria</taxon>
        <taxon>Pseudomonadati</taxon>
        <taxon>Planctomycetota</taxon>
        <taxon>Planctomycetia</taxon>
        <taxon>Pirellulales</taxon>
        <taxon>Lacipirellulaceae</taxon>
        <taxon>Adhaeretor</taxon>
    </lineage>
</organism>
<evidence type="ECO:0000256" key="5">
    <source>
        <dbReference type="ARBA" id="ARBA00022427"/>
    </source>
</evidence>
<keyword evidence="8 14" id="KW-0812">Transmembrane</keyword>
<dbReference type="SMART" id="SM00100">
    <property type="entry name" value="cNMP"/>
    <property type="match status" value="1"/>
</dbReference>
<dbReference type="Pfam" id="PF00027">
    <property type="entry name" value="cNMP_binding"/>
    <property type="match status" value="1"/>
</dbReference>
<dbReference type="Proteomes" id="UP000319852">
    <property type="component" value="Chromosome"/>
</dbReference>
<keyword evidence="12 14" id="KW-0472">Membrane</keyword>
<evidence type="ECO:0000256" key="7">
    <source>
        <dbReference type="ARBA" id="ARBA00022475"/>
    </source>
</evidence>
<accession>A0A517MR01</accession>
<evidence type="ECO:0000256" key="13">
    <source>
        <dbReference type="ARBA" id="ARBA00023180"/>
    </source>
</evidence>
<evidence type="ECO:0000256" key="4">
    <source>
        <dbReference type="ARBA" id="ARBA00007146"/>
    </source>
</evidence>
<keyword evidence="9" id="KW-0130">Cell adhesion</keyword>